<dbReference type="GO" id="GO:0004165">
    <property type="term" value="F:delta(3)-delta(2)-enoyl-CoA isomerase activity"/>
    <property type="evidence" value="ECO:0007669"/>
    <property type="project" value="UniProtKB-ARBA"/>
</dbReference>
<dbReference type="EC" id="4.2.1.17" evidence="4"/>
<organism evidence="4 5">
    <name type="scientific">Caballeronia mineralivorans PML1(12)</name>
    <dbReference type="NCBI Taxonomy" id="908627"/>
    <lineage>
        <taxon>Bacteria</taxon>
        <taxon>Pseudomonadati</taxon>
        <taxon>Pseudomonadota</taxon>
        <taxon>Betaproteobacteria</taxon>
        <taxon>Burkholderiales</taxon>
        <taxon>Burkholderiaceae</taxon>
        <taxon>Caballeronia</taxon>
    </lineage>
</organism>
<dbReference type="PATRIC" id="fig|908627.4.peg.6504"/>
<evidence type="ECO:0000256" key="2">
    <source>
        <dbReference type="ARBA" id="ARBA00023140"/>
    </source>
</evidence>
<keyword evidence="5" id="KW-1185">Reference proteome</keyword>
<sequence>MDIITEHVDGVLSITMNRPARKNALTAAMYQTMADAFFDAENDPAVRVVLIRAVGDTFSAGNDIEDFMKTPPANQDAPVFQFLRRISSAQKPVVAAVAGGAVGIGTTMLLHCDLVYAASTAKFALPFVQLGLCPEAASSLLLPRIAGYQRAAEKLLLGEAFDAAEAANMGIVNRVLSAQEVGDFAFAQAKKLAALPPASLKATKALMKGGQAGEVSAQMDAEAAHFARMLTAPEAKEAFTAFFEKRKPDFSRFN</sequence>
<dbReference type="GO" id="GO:0004300">
    <property type="term" value="F:enoyl-CoA hydratase activity"/>
    <property type="evidence" value="ECO:0007669"/>
    <property type="project" value="UniProtKB-EC"/>
</dbReference>
<dbReference type="PANTHER" id="PTHR43684:SF1">
    <property type="entry name" value="ENOYL-COA DELTA ISOMERASE 2"/>
    <property type="match status" value="1"/>
</dbReference>
<dbReference type="Pfam" id="PF00378">
    <property type="entry name" value="ECH_1"/>
    <property type="match status" value="1"/>
</dbReference>
<keyword evidence="4" id="KW-0456">Lyase</keyword>
<dbReference type="InterPro" id="IPR029045">
    <property type="entry name" value="ClpP/crotonase-like_dom_sf"/>
</dbReference>
<dbReference type="AlphaFoldDB" id="A0A0J1FSM6"/>
<evidence type="ECO:0000313" key="4">
    <source>
        <dbReference type="EMBL" id="KLU22788.1"/>
    </source>
</evidence>
<keyword evidence="2" id="KW-0576">Peroxisome</keyword>
<comment type="subcellular location">
    <subcellularLocation>
        <location evidence="1">Peroxisome</location>
    </subcellularLocation>
</comment>
<keyword evidence="3" id="KW-0413">Isomerase</keyword>
<evidence type="ECO:0000313" key="5">
    <source>
        <dbReference type="Proteomes" id="UP000035963"/>
    </source>
</evidence>
<proteinExistence type="predicted"/>
<evidence type="ECO:0000256" key="1">
    <source>
        <dbReference type="ARBA" id="ARBA00004275"/>
    </source>
</evidence>
<dbReference type="RefSeq" id="WP_047895651.1">
    <property type="nucleotide sequence ID" value="NZ_AEJF01000173.1"/>
</dbReference>
<dbReference type="PANTHER" id="PTHR43684">
    <property type="match status" value="1"/>
</dbReference>
<comment type="caution">
    <text evidence="4">The sequence shown here is derived from an EMBL/GenBank/DDBJ whole genome shotgun (WGS) entry which is preliminary data.</text>
</comment>
<reference evidence="4 5" key="1">
    <citation type="journal article" date="2015" name="Genome Announc.">
        <title>Draft Genome Sequence of Burkholderia sp. Strain PML1(12), an Ectomycorrhizosphere-Inhabiting Bacterium with Effective Mineral-Weathering Ability.</title>
        <authorList>
            <person name="Uroz S."/>
            <person name="Oger P."/>
        </authorList>
    </citation>
    <scope>NUCLEOTIDE SEQUENCE [LARGE SCALE GENOMIC DNA]</scope>
    <source>
        <strain evidence="5">PML1(12)</strain>
    </source>
</reference>
<accession>A0A0J1FSM6</accession>
<dbReference type="InterPro" id="IPR051053">
    <property type="entry name" value="ECH/Chromodomain_protein"/>
</dbReference>
<protein>
    <submittedName>
        <fullName evidence="4">Enoyl-CoA hydratase</fullName>
        <ecNumber evidence="4">4.2.1.17</ecNumber>
    </submittedName>
</protein>
<dbReference type="CDD" id="cd06558">
    <property type="entry name" value="crotonase-like"/>
    <property type="match status" value="1"/>
</dbReference>
<dbReference type="EMBL" id="AEJF01000173">
    <property type="protein sequence ID" value="KLU22788.1"/>
    <property type="molecule type" value="Genomic_DNA"/>
</dbReference>
<dbReference type="Gene3D" id="3.90.226.10">
    <property type="entry name" value="2-enoyl-CoA Hydratase, Chain A, domain 1"/>
    <property type="match status" value="1"/>
</dbReference>
<dbReference type="OrthoDB" id="9797151at2"/>
<gene>
    <name evidence="4" type="ORF">EOS_29105</name>
</gene>
<name>A0A0J1FSM6_9BURK</name>
<dbReference type="Proteomes" id="UP000035963">
    <property type="component" value="Unassembled WGS sequence"/>
</dbReference>
<dbReference type="SUPFAM" id="SSF52096">
    <property type="entry name" value="ClpP/crotonase"/>
    <property type="match status" value="1"/>
</dbReference>
<dbReference type="InterPro" id="IPR001753">
    <property type="entry name" value="Enoyl-CoA_hydra/iso"/>
</dbReference>
<evidence type="ECO:0000256" key="3">
    <source>
        <dbReference type="ARBA" id="ARBA00023235"/>
    </source>
</evidence>